<keyword evidence="1" id="KW-0472">Membrane</keyword>
<reference evidence="2 3" key="1">
    <citation type="journal article" date="2023" name="Life. Sci Alliance">
        <title>Evolutionary insights into 3D genome organization and epigenetic landscape of Vigna mungo.</title>
        <authorList>
            <person name="Junaid A."/>
            <person name="Singh B."/>
            <person name="Bhatia S."/>
        </authorList>
    </citation>
    <scope>NUCLEOTIDE SEQUENCE [LARGE SCALE GENOMIC DNA]</scope>
    <source>
        <strain evidence="2">Urdbean</strain>
    </source>
</reference>
<feature type="transmembrane region" description="Helical" evidence="1">
    <location>
        <begin position="122"/>
        <end position="139"/>
    </location>
</feature>
<sequence length="141" mass="15528">MNSRTTTFPSPDSALRQLLKISTHFSSDQLCNTAFSVMASPSGTLANISPPTCSTPDSTGAFSMTWGRSKLIPLIEGYLETIIFRFCPFPPPTSTNLDIPSNPVYMSSILFISVTHKSAIDLLKISFIFGLFSMYWYVVTP</sequence>
<evidence type="ECO:0000313" key="3">
    <source>
        <dbReference type="Proteomes" id="UP001374535"/>
    </source>
</evidence>
<keyword evidence="1" id="KW-1133">Transmembrane helix</keyword>
<accession>A0AAQ3RLQ3</accession>
<dbReference type="AlphaFoldDB" id="A0AAQ3RLQ3"/>
<dbReference type="Proteomes" id="UP001374535">
    <property type="component" value="Chromosome 9"/>
</dbReference>
<name>A0AAQ3RLQ3_VIGMU</name>
<dbReference type="EMBL" id="CP144692">
    <property type="protein sequence ID" value="WVY96340.1"/>
    <property type="molecule type" value="Genomic_DNA"/>
</dbReference>
<organism evidence="2 3">
    <name type="scientific">Vigna mungo</name>
    <name type="common">Black gram</name>
    <name type="synonym">Phaseolus mungo</name>
    <dbReference type="NCBI Taxonomy" id="3915"/>
    <lineage>
        <taxon>Eukaryota</taxon>
        <taxon>Viridiplantae</taxon>
        <taxon>Streptophyta</taxon>
        <taxon>Embryophyta</taxon>
        <taxon>Tracheophyta</taxon>
        <taxon>Spermatophyta</taxon>
        <taxon>Magnoliopsida</taxon>
        <taxon>eudicotyledons</taxon>
        <taxon>Gunneridae</taxon>
        <taxon>Pentapetalae</taxon>
        <taxon>rosids</taxon>
        <taxon>fabids</taxon>
        <taxon>Fabales</taxon>
        <taxon>Fabaceae</taxon>
        <taxon>Papilionoideae</taxon>
        <taxon>50 kb inversion clade</taxon>
        <taxon>NPAAA clade</taxon>
        <taxon>indigoferoid/millettioid clade</taxon>
        <taxon>Phaseoleae</taxon>
        <taxon>Vigna</taxon>
    </lineage>
</organism>
<proteinExistence type="predicted"/>
<keyword evidence="3" id="KW-1185">Reference proteome</keyword>
<keyword evidence="1" id="KW-0812">Transmembrane</keyword>
<evidence type="ECO:0000256" key="1">
    <source>
        <dbReference type="SAM" id="Phobius"/>
    </source>
</evidence>
<evidence type="ECO:0000313" key="2">
    <source>
        <dbReference type="EMBL" id="WVY96340.1"/>
    </source>
</evidence>
<protein>
    <submittedName>
        <fullName evidence="2">Uncharacterized protein</fullName>
    </submittedName>
</protein>
<gene>
    <name evidence="2" type="ORF">V8G54_028491</name>
</gene>